<feature type="compositionally biased region" description="Polar residues" evidence="1">
    <location>
        <begin position="1"/>
        <end position="11"/>
    </location>
</feature>
<feature type="region of interest" description="Disordered" evidence="1">
    <location>
        <begin position="1"/>
        <end position="121"/>
    </location>
</feature>
<reference evidence="2 3" key="1">
    <citation type="submission" date="2018-06" db="EMBL/GenBank/DDBJ databases">
        <authorList>
            <consortium name="Pathogen Informatics"/>
            <person name="Doyle S."/>
        </authorList>
    </citation>
    <scope>NUCLEOTIDE SEQUENCE [LARGE SCALE GENOMIC DNA]</scope>
    <source>
        <strain evidence="2 3">NCTC7807</strain>
    </source>
</reference>
<sequence length="121" mass="12327">MAPTVRDSSGATARPTVPELAPTTVDALPAARRGIGADALAPPPQGGVEGGRRHGGGRLRGLPARTAADRARYASHAVGGVEPPRGRAAPRVLQGSIPSRRAATTASSRVCAPSLRIAERR</sequence>
<dbReference type="Proteomes" id="UP000254150">
    <property type="component" value="Unassembled WGS sequence"/>
</dbReference>
<evidence type="ECO:0000313" key="2">
    <source>
        <dbReference type="EMBL" id="SUP60019.1"/>
    </source>
</evidence>
<evidence type="ECO:0000313" key="3">
    <source>
        <dbReference type="Proteomes" id="UP000254150"/>
    </source>
</evidence>
<organism evidence="2 3">
    <name type="scientific">Streptomyces griseus</name>
    <dbReference type="NCBI Taxonomy" id="1911"/>
    <lineage>
        <taxon>Bacteria</taxon>
        <taxon>Bacillati</taxon>
        <taxon>Actinomycetota</taxon>
        <taxon>Actinomycetes</taxon>
        <taxon>Kitasatosporales</taxon>
        <taxon>Streptomycetaceae</taxon>
        <taxon>Streptomyces</taxon>
    </lineage>
</organism>
<accession>A0A380P479</accession>
<proteinExistence type="predicted"/>
<name>A0A380P479_STRGR</name>
<gene>
    <name evidence="2" type="ORF">NCTC7807_04083</name>
</gene>
<dbReference type="EMBL" id="UHID01000007">
    <property type="protein sequence ID" value="SUP60019.1"/>
    <property type="molecule type" value="Genomic_DNA"/>
</dbReference>
<protein>
    <submittedName>
        <fullName evidence="2">Uncharacterized protein</fullName>
    </submittedName>
</protein>
<evidence type="ECO:0000256" key="1">
    <source>
        <dbReference type="SAM" id="MobiDB-lite"/>
    </source>
</evidence>
<dbReference type="AlphaFoldDB" id="A0A380P479"/>